<dbReference type="Gene3D" id="3.10.180.10">
    <property type="entry name" value="2,3-Dihydroxybiphenyl 1,2-Dioxygenase, domain 1"/>
    <property type="match status" value="2"/>
</dbReference>
<gene>
    <name evidence="2" type="ORF">ETD96_31160</name>
</gene>
<dbReference type="CDD" id="cd07247">
    <property type="entry name" value="SgaA_N_like"/>
    <property type="match status" value="2"/>
</dbReference>
<dbReference type="InterPro" id="IPR037523">
    <property type="entry name" value="VOC_core"/>
</dbReference>
<dbReference type="Pfam" id="PF00903">
    <property type="entry name" value="Glyoxalase"/>
    <property type="match status" value="2"/>
</dbReference>
<dbReference type="PANTHER" id="PTHR33993">
    <property type="entry name" value="GLYOXALASE-RELATED"/>
    <property type="match status" value="1"/>
</dbReference>
<dbReference type="EMBL" id="VCKZ01000291">
    <property type="protein sequence ID" value="TMR31760.1"/>
    <property type="molecule type" value="Genomic_DNA"/>
</dbReference>
<dbReference type="Proteomes" id="UP000305238">
    <property type="component" value="Unassembled WGS sequence"/>
</dbReference>
<dbReference type="SUPFAM" id="SSF54593">
    <property type="entry name" value="Glyoxalase/Bleomycin resistance protein/Dihydroxybiphenyl dioxygenase"/>
    <property type="match status" value="2"/>
</dbReference>
<feature type="domain" description="VOC" evidence="1">
    <location>
        <begin position="140"/>
        <end position="261"/>
    </location>
</feature>
<dbReference type="InterPro" id="IPR004360">
    <property type="entry name" value="Glyas_Fos-R_dOase_dom"/>
</dbReference>
<evidence type="ECO:0000313" key="3">
    <source>
        <dbReference type="Proteomes" id="UP000305238"/>
    </source>
</evidence>
<dbReference type="PROSITE" id="PS51819">
    <property type="entry name" value="VOC"/>
    <property type="match status" value="2"/>
</dbReference>
<evidence type="ECO:0000259" key="1">
    <source>
        <dbReference type="PROSITE" id="PS51819"/>
    </source>
</evidence>
<evidence type="ECO:0000313" key="2">
    <source>
        <dbReference type="EMBL" id="TMR31760.1"/>
    </source>
</evidence>
<dbReference type="RefSeq" id="WP_138640068.1">
    <property type="nucleotide sequence ID" value="NZ_VCKZ01000291.1"/>
</dbReference>
<dbReference type="InterPro" id="IPR052164">
    <property type="entry name" value="Anthracycline_SecMetBiosynth"/>
</dbReference>
<sequence>MTKVTGNSPEGTPTWLDIGVPDLDRAKAFYGALFGWDFEDAGPEAGHYHTCMLRGEPVAGMMLNPEEEPDVYWWSVYFATDDCDGSVKRATDAGGEVVVPAMDVMDMGRMAIIRDPRGGQFGLWQGRTHTGSRIVNEHGSFVWNDLFVPGDAGPAREFYKALFGYQVEPMQGAEGLDYTTVARPDGRFIGGVLGGEGLVLGGGSEEVASWLTYFAVDDADAAVRQVRDGGGTVDEEPADTPYGRIATVRDPFGVPFRVMKPAPAPES</sequence>
<feature type="domain" description="VOC" evidence="1">
    <location>
        <begin position="12"/>
        <end position="126"/>
    </location>
</feature>
<comment type="caution">
    <text evidence="2">The sequence shown here is derived from an EMBL/GenBank/DDBJ whole genome shotgun (WGS) entry which is preliminary data.</text>
</comment>
<dbReference type="InterPro" id="IPR029068">
    <property type="entry name" value="Glyas_Bleomycin-R_OHBP_Dase"/>
</dbReference>
<name>A0A5S4GZ23_9ACTN</name>
<protein>
    <submittedName>
        <fullName evidence="2">VOC family protein</fullName>
    </submittedName>
</protein>
<dbReference type="AlphaFoldDB" id="A0A5S4GZ23"/>
<proteinExistence type="predicted"/>
<dbReference type="OrthoDB" id="9793039at2"/>
<keyword evidence="3" id="KW-1185">Reference proteome</keyword>
<dbReference type="PANTHER" id="PTHR33993:SF14">
    <property type="entry name" value="GB|AAF24581.1"/>
    <property type="match status" value="1"/>
</dbReference>
<organism evidence="2 3">
    <name type="scientific">Actinomadura geliboluensis</name>
    <dbReference type="NCBI Taxonomy" id="882440"/>
    <lineage>
        <taxon>Bacteria</taxon>
        <taxon>Bacillati</taxon>
        <taxon>Actinomycetota</taxon>
        <taxon>Actinomycetes</taxon>
        <taxon>Streptosporangiales</taxon>
        <taxon>Thermomonosporaceae</taxon>
        <taxon>Actinomadura</taxon>
    </lineage>
</organism>
<accession>A0A5S4GZ23</accession>
<reference evidence="2 3" key="1">
    <citation type="submission" date="2019-05" db="EMBL/GenBank/DDBJ databases">
        <title>Draft genome sequence of Actinomadura geliboluensis A8036.</title>
        <authorList>
            <person name="Saricaoglu S."/>
            <person name="Isik K."/>
        </authorList>
    </citation>
    <scope>NUCLEOTIDE SEQUENCE [LARGE SCALE GENOMIC DNA]</scope>
    <source>
        <strain evidence="2 3">A8036</strain>
    </source>
</reference>